<dbReference type="RefSeq" id="WP_147890717.1">
    <property type="nucleotide sequence ID" value="NZ_VRTS01000001.1"/>
</dbReference>
<dbReference type="AlphaFoldDB" id="A0A5C8L1D3"/>
<keyword evidence="3" id="KW-1185">Reference proteome</keyword>
<comment type="caution">
    <text evidence="2">The sequence shown here is derived from an EMBL/GenBank/DDBJ whole genome shotgun (WGS) entry which is preliminary data.</text>
</comment>
<evidence type="ECO:0000313" key="3">
    <source>
        <dbReference type="Proteomes" id="UP000321248"/>
    </source>
</evidence>
<evidence type="ECO:0000256" key="1">
    <source>
        <dbReference type="SAM" id="MobiDB-lite"/>
    </source>
</evidence>
<proteinExistence type="predicted"/>
<organism evidence="2 3">
    <name type="scientific">Alkalisalibacterium limincola</name>
    <dbReference type="NCBI Taxonomy" id="2699169"/>
    <lineage>
        <taxon>Bacteria</taxon>
        <taxon>Pseudomonadati</taxon>
        <taxon>Pseudomonadota</taxon>
        <taxon>Gammaproteobacteria</taxon>
        <taxon>Lysobacterales</taxon>
        <taxon>Lysobacteraceae</taxon>
        <taxon>Alkalisalibacterium</taxon>
    </lineage>
</organism>
<dbReference type="Pfam" id="PF09831">
    <property type="entry name" value="DUF2058"/>
    <property type="match status" value="1"/>
</dbReference>
<evidence type="ECO:0000313" key="2">
    <source>
        <dbReference type="EMBL" id="TXK66045.1"/>
    </source>
</evidence>
<dbReference type="Proteomes" id="UP000321248">
    <property type="component" value="Unassembled WGS sequence"/>
</dbReference>
<protein>
    <submittedName>
        <fullName evidence="2">DUF2058 domain-containing protein</fullName>
    </submittedName>
</protein>
<feature type="region of interest" description="Disordered" evidence="1">
    <location>
        <begin position="24"/>
        <end position="71"/>
    </location>
</feature>
<reference evidence="2 3" key="1">
    <citation type="submission" date="2019-08" db="EMBL/GenBank/DDBJ databases">
        <authorList>
            <person name="Karlyshev A.V."/>
        </authorList>
    </citation>
    <scope>NUCLEOTIDE SEQUENCE [LARGE SCALE GENOMIC DNA]</scope>
    <source>
        <strain evidence="2 3">Alg18-2.2</strain>
    </source>
</reference>
<dbReference type="InterPro" id="IPR018636">
    <property type="entry name" value="DUF2058"/>
</dbReference>
<name>A0A5C8L1D3_9GAMM</name>
<sequence length="184" mass="20297">MRNPLQDQLLKAGLVKKSKVAEVVREQAKQRKGKGHPKGDPGQAPGTPVVDTQRLKAEKAQADRELAAQRNAQARARELRAQVQQLVEAHRVATGGDIAYRFQDGELIRQLWVDAGTRAQLSRGSLLIVRDGGGHAVVPRAAAERIRERDPSMIVLDHAADADGPDDDEDPYYAQFKVPDDLDW</sequence>
<gene>
    <name evidence="2" type="ORF">FU658_00950</name>
</gene>
<accession>A0A5C8L1D3</accession>
<dbReference type="OrthoDB" id="5294470at2"/>
<dbReference type="EMBL" id="VRTS01000001">
    <property type="protein sequence ID" value="TXK66045.1"/>
    <property type="molecule type" value="Genomic_DNA"/>
</dbReference>
<feature type="compositionally biased region" description="Basic and acidic residues" evidence="1">
    <location>
        <begin position="53"/>
        <end position="67"/>
    </location>
</feature>